<accession>A0A1X2GSA9</accession>
<feature type="compositionally biased region" description="Low complexity" evidence="5">
    <location>
        <begin position="916"/>
        <end position="930"/>
    </location>
</feature>
<dbReference type="PROSITE" id="PS50003">
    <property type="entry name" value="PH_DOMAIN"/>
    <property type="match status" value="1"/>
</dbReference>
<evidence type="ECO:0000256" key="3">
    <source>
        <dbReference type="ARBA" id="ARBA00022989"/>
    </source>
</evidence>
<dbReference type="Pfam" id="PF00169">
    <property type="entry name" value="PH"/>
    <property type="match status" value="1"/>
</dbReference>
<keyword evidence="2" id="KW-0812">Transmembrane</keyword>
<dbReference type="InterPro" id="IPR027267">
    <property type="entry name" value="AH/BAR_dom_sf"/>
</dbReference>
<feature type="compositionally biased region" description="Low complexity" evidence="5">
    <location>
        <begin position="427"/>
        <end position="444"/>
    </location>
</feature>
<evidence type="ECO:0000313" key="9">
    <source>
        <dbReference type="Proteomes" id="UP000242146"/>
    </source>
</evidence>
<dbReference type="InterPro" id="IPR031968">
    <property type="entry name" value="VASt"/>
</dbReference>
<keyword evidence="9" id="KW-1185">Reference proteome</keyword>
<feature type="domain" description="VASt" evidence="7">
    <location>
        <begin position="963"/>
        <end position="1135"/>
    </location>
</feature>
<feature type="compositionally biased region" description="Low complexity" evidence="5">
    <location>
        <begin position="531"/>
        <end position="541"/>
    </location>
</feature>
<proteinExistence type="predicted"/>
<dbReference type="InterPro" id="IPR051482">
    <property type="entry name" value="Cholesterol_transport"/>
</dbReference>
<dbReference type="Gene3D" id="2.30.29.30">
    <property type="entry name" value="Pleckstrin-homology domain (PH domain)/Phosphotyrosine-binding domain (PTB)"/>
    <property type="match status" value="1"/>
</dbReference>
<dbReference type="GO" id="GO:0140268">
    <property type="term" value="C:endoplasmic reticulum-plasma membrane contact site"/>
    <property type="evidence" value="ECO:0007669"/>
    <property type="project" value="TreeGrafter"/>
</dbReference>
<dbReference type="GO" id="GO:0032366">
    <property type="term" value="P:intracellular sterol transport"/>
    <property type="evidence" value="ECO:0007669"/>
    <property type="project" value="TreeGrafter"/>
</dbReference>
<evidence type="ECO:0000256" key="4">
    <source>
        <dbReference type="ARBA" id="ARBA00023136"/>
    </source>
</evidence>
<dbReference type="PROSITE" id="PS51778">
    <property type="entry name" value="VAST"/>
    <property type="match status" value="1"/>
</dbReference>
<feature type="region of interest" description="Disordered" evidence="5">
    <location>
        <begin position="847"/>
        <end position="879"/>
    </location>
</feature>
<dbReference type="Gene3D" id="1.20.1270.60">
    <property type="entry name" value="Arfaptin homology (AH) domain/BAR domain"/>
    <property type="match status" value="1"/>
</dbReference>
<feature type="compositionally biased region" description="Polar residues" evidence="5">
    <location>
        <begin position="542"/>
        <end position="569"/>
    </location>
</feature>
<evidence type="ECO:0000256" key="5">
    <source>
        <dbReference type="SAM" id="MobiDB-lite"/>
    </source>
</evidence>
<dbReference type="GO" id="GO:0005886">
    <property type="term" value="C:plasma membrane"/>
    <property type="evidence" value="ECO:0007669"/>
    <property type="project" value="TreeGrafter"/>
</dbReference>
<dbReference type="Proteomes" id="UP000242146">
    <property type="component" value="Unassembled WGS sequence"/>
</dbReference>
<dbReference type="Pfam" id="PF16016">
    <property type="entry name" value="VASt"/>
    <property type="match status" value="1"/>
</dbReference>
<feature type="region of interest" description="Disordered" evidence="5">
    <location>
        <begin position="513"/>
        <end position="590"/>
    </location>
</feature>
<evidence type="ECO:0000313" key="8">
    <source>
        <dbReference type="EMBL" id="ORX60370.1"/>
    </source>
</evidence>
<evidence type="ECO:0000259" key="7">
    <source>
        <dbReference type="PROSITE" id="PS51778"/>
    </source>
</evidence>
<dbReference type="PANTHER" id="PTHR23319:SF4">
    <property type="entry name" value="GRAM DOMAIN CONTAINING 1B, ISOFORM E"/>
    <property type="match status" value="1"/>
</dbReference>
<feature type="region of interest" description="Disordered" evidence="5">
    <location>
        <begin position="295"/>
        <end position="314"/>
    </location>
</feature>
<dbReference type="SUPFAM" id="SSF50729">
    <property type="entry name" value="PH domain-like"/>
    <property type="match status" value="1"/>
</dbReference>
<keyword evidence="3" id="KW-1133">Transmembrane helix</keyword>
<name>A0A1X2GSA9_9FUNG</name>
<evidence type="ECO:0000256" key="1">
    <source>
        <dbReference type="ARBA" id="ARBA00004370"/>
    </source>
</evidence>
<sequence>MTNQQPYIVSCPTKLMTLQDIILDTPVWRANVIHVEEQIDAFEKWLDTFVRTLRYYLEALSKVNTQASLLCKQLVLSNMDDALINVQVADPVSSAFTTVLQSDLQAKMKLVENLDETVLQPLQALLKTDIKDFKDARRQFDRNLDKYENHLTRYSILSKQKEPSSLREDAFQLFDVQKSFLRGCRTFYFDLTRFKSTVEQTLIQCFTYAVMDHLDTLDNSMQTTNALRTKIPGWRQWLEESKSVFAFQLEHMELATKAFEDVQIRHLRPHRSLKRYSTTSNDQMMAINNNSADSFHSADGDMPASPPPTIPSASNGAKQGYLFYRQTVGKSARSTWVRRWFFLKNGWFGSVFTSTVNKRKGCVVMGDRISVKSSHCRVYTDIDRRYCFEVTSTDGSSMLLQAETDSDMQQWIWALEQEKEKALTQDSPTTATPTSELTPTASTPYPLLSPQAHVVTRTDDMGDTSTLVAVSTVFPVFSPSSSVEKTDPVAQKHLQVDNTTMSVLTDLLLTHAHPKEDDSPLPNLPLPPLPSTSSVSASDPPTGNSDDLLTAKSSSPHGSTTSLASIKSTAPSEAVSEAASRRSHQPPSVPAAWSMPWLISALSPGTMDTTPDNGWIIKAPSASEPDYHIIWPNKLEQSVPDVTLDRYTEALQESNRELRRYFAGVPIDEIVLQVFSSSLYRHPNEMVMADGDCLDDVGLQENEVCLTQNGNGYHGVVYLTQKSLWFYSCRWLNCVNAVVIPLRNIKSIRLEKVLSAKSQGMLMYINAKPNPIRTFCFGTWLEPAELIGERIRLAIESAKGTAKQDTQSLYDAIYNTHLSKVRTVPPTSHVTTFSTTIPTVTPVTVQVQQRSSVDNTSSSEHPSDDNASSSSISDVTKLSSSPATDALTAAMECARENAAKTIKSQQLRPARGLDGHAITPSTSSSSASHPDAPQAALQHHSSTAVRLKPPTELPVQCECDDHLDKIEADLDLQISAQDLFVAMVEDASSHRLWSNLNKKKGNSEPTWTPWEANSDGVKQRVLTYTMPVTNPMVKSKETEVIETQTIVKEDLGRRYVITTETKAPNLPYADAFIPIIKLCITYISPTSCRLACYIGVKWLKSIMVKGMVNKAAMKGMAETINTLVPIVEQLATPKDHPTSKKKSTRRTTKEELAQRAPLENPHHRRKQSDTKEAPNVTWATLCTTLFSLTSTSPLMLVAMFLVLLSMLLISGKFYHRSASLPDNFGPKMTWRAVQLTDLEPLVNGKPMDQSNSSVYQIFKKSRSDMIGWKYHWVNVRHRLMAAELIYTREQLAALRYELLTSFRLLNTMDQRLLESEYWNWLLDQRVRCFADTEDQLHSTKQLCQEVQVELDQLL</sequence>
<feature type="region of interest" description="Disordered" evidence="5">
    <location>
        <begin position="1131"/>
        <end position="1173"/>
    </location>
</feature>
<feature type="region of interest" description="Disordered" evidence="5">
    <location>
        <begin position="422"/>
        <end position="447"/>
    </location>
</feature>
<dbReference type="STRING" id="101127.A0A1X2GSA9"/>
<dbReference type="InterPro" id="IPR004148">
    <property type="entry name" value="BAR_dom"/>
</dbReference>
<dbReference type="GO" id="GO:0005789">
    <property type="term" value="C:endoplasmic reticulum membrane"/>
    <property type="evidence" value="ECO:0007669"/>
    <property type="project" value="TreeGrafter"/>
</dbReference>
<evidence type="ECO:0000256" key="2">
    <source>
        <dbReference type="ARBA" id="ARBA00022692"/>
    </source>
</evidence>
<dbReference type="OrthoDB" id="10070851at2759"/>
<comment type="subcellular location">
    <subcellularLocation>
        <location evidence="1">Membrane</location>
    </subcellularLocation>
</comment>
<keyword evidence="4" id="KW-0472">Membrane</keyword>
<comment type="caution">
    <text evidence="8">The sequence shown here is derived from an EMBL/GenBank/DDBJ whole genome shotgun (WGS) entry which is preliminary data.</text>
</comment>
<feature type="region of interest" description="Disordered" evidence="5">
    <location>
        <begin position="900"/>
        <end position="947"/>
    </location>
</feature>
<dbReference type="GO" id="GO:0032934">
    <property type="term" value="F:sterol binding"/>
    <property type="evidence" value="ECO:0007669"/>
    <property type="project" value="TreeGrafter"/>
</dbReference>
<evidence type="ECO:0000259" key="6">
    <source>
        <dbReference type="PROSITE" id="PS50003"/>
    </source>
</evidence>
<feature type="compositionally biased region" description="Low complexity" evidence="5">
    <location>
        <begin position="847"/>
        <end position="874"/>
    </location>
</feature>
<dbReference type="InterPro" id="IPR011993">
    <property type="entry name" value="PH-like_dom_sf"/>
</dbReference>
<dbReference type="InterPro" id="IPR001849">
    <property type="entry name" value="PH_domain"/>
</dbReference>
<dbReference type="PANTHER" id="PTHR23319">
    <property type="entry name" value="GRAM DOMAIN CONTAINING 1B, ISOFORM E"/>
    <property type="match status" value="1"/>
</dbReference>
<feature type="domain" description="PH" evidence="6">
    <location>
        <begin position="315"/>
        <end position="420"/>
    </location>
</feature>
<dbReference type="EMBL" id="MCGT01000004">
    <property type="protein sequence ID" value="ORX60370.1"/>
    <property type="molecule type" value="Genomic_DNA"/>
</dbReference>
<dbReference type="SUPFAM" id="SSF103657">
    <property type="entry name" value="BAR/IMD domain-like"/>
    <property type="match status" value="1"/>
</dbReference>
<dbReference type="Pfam" id="PF16746">
    <property type="entry name" value="BAR_3"/>
    <property type="match status" value="1"/>
</dbReference>
<protein>
    <submittedName>
        <fullName evidence="8">Uncharacterized protein</fullName>
    </submittedName>
</protein>
<dbReference type="GO" id="GO:0120015">
    <property type="term" value="F:sterol transfer activity"/>
    <property type="evidence" value="ECO:0007669"/>
    <property type="project" value="TreeGrafter"/>
</dbReference>
<dbReference type="SMART" id="SM00233">
    <property type="entry name" value="PH"/>
    <property type="match status" value="1"/>
</dbReference>
<reference evidence="8 9" key="1">
    <citation type="submission" date="2016-07" db="EMBL/GenBank/DDBJ databases">
        <title>Pervasive Adenine N6-methylation of Active Genes in Fungi.</title>
        <authorList>
            <consortium name="DOE Joint Genome Institute"/>
            <person name="Mondo S.J."/>
            <person name="Dannebaum R.O."/>
            <person name="Kuo R.C."/>
            <person name="Labutti K."/>
            <person name="Haridas S."/>
            <person name="Kuo A."/>
            <person name="Salamov A."/>
            <person name="Ahrendt S.R."/>
            <person name="Lipzen A."/>
            <person name="Sullivan W."/>
            <person name="Andreopoulos W.B."/>
            <person name="Clum A."/>
            <person name="Lindquist E."/>
            <person name="Daum C."/>
            <person name="Ramamoorthy G.K."/>
            <person name="Gryganskyi A."/>
            <person name="Culley D."/>
            <person name="Magnuson J.K."/>
            <person name="James T.Y."/>
            <person name="O'Malley M.A."/>
            <person name="Stajich J.E."/>
            <person name="Spatafora J.W."/>
            <person name="Visel A."/>
            <person name="Grigoriev I.V."/>
        </authorList>
    </citation>
    <scope>NUCLEOTIDE SEQUENCE [LARGE SCALE GENOMIC DNA]</scope>
    <source>
        <strain evidence="8 9">NRRL 3301</strain>
    </source>
</reference>
<organism evidence="8 9">
    <name type="scientific">Hesseltinella vesiculosa</name>
    <dbReference type="NCBI Taxonomy" id="101127"/>
    <lineage>
        <taxon>Eukaryota</taxon>
        <taxon>Fungi</taxon>
        <taxon>Fungi incertae sedis</taxon>
        <taxon>Mucoromycota</taxon>
        <taxon>Mucoromycotina</taxon>
        <taxon>Mucoromycetes</taxon>
        <taxon>Mucorales</taxon>
        <taxon>Cunninghamellaceae</taxon>
        <taxon>Hesseltinella</taxon>
    </lineage>
</organism>
<gene>
    <name evidence="8" type="ORF">DM01DRAFT_1300121</name>
</gene>